<protein>
    <recommendedName>
        <fullName evidence="8">Peptide-N-glycosidase F N-terminal domain-containing protein</fullName>
    </recommendedName>
</protein>
<sequence length="1594" mass="177282">MTEINEEEKQRRSYLSAKVVSASRAPCKTPWSVVERSFTNQQKNLDGYVGFASLPNQVYRKSVKRGFEFTLMVVGESGLGKSTLINSLFLTDLYSAEYPGPSHRIKKTVQVEQSKVLIKEGGVQLLLTIVDTPGFGDAQRDAQLLIFSWQPIIDHIDSKFEDYLNSESRVNRRQMPDSRIHCCLYFIAPSGHGRDKPVLLFVIRLRKLVNLDFVLLDFSHDLDVKRTMLKADTSEADSGEKQKERKDLLKTVSGTSPVPVIFDLPTLPPEVRVRFAYTARTPSHCPGLIIIKECVYLKNRTKTPLLAAVEGGPSRLRIESGRMKINGQFCRVGSDRTTRFSSGAELFVVSSLSCVAVGKMALLLWLLLVVTAHVTDAQLVPKRSRLILTETSHLHPVTAGPQPGAGPEPGDRATAFQVPTLDGKFSYEPDDGAVKESLVIHAFTNKSGFLECLWSSESSLKSLVEGLPNRTQVLFLSLDDSAVSDALWMREQLHRAAANRKEVLTRLHFSPVPVFALGNWIPYVLYYWSCLEHNCGLSQAVFTSDGWKMPIIVKRLDARYDWLMGRWKPKMYQLVDAGDGCEPTPPLGGAVAWVSEGNCSFFTKVRNMAKSKASGVLVYSLPGNPIQDMNCDGEECLFPLTVPAAMVHQEFSVAQALRSGKMVNVSFQTTPSPNFFISIDQQGALAEMGWFLYPSFSFINWQAQWFEFAAGLRNKIQSPAKIIPVFDQVTMQGDKGAVATVELPADVWDFDTLELDASLSCPGRRDSSCAQWDHTVQLFVCCDQLSPYCNTELGRWITAFRRGTGHWLTDVSPLLPVLDSSKCTFTMKTVPWAMPWVASLNLRFSVSNHTDEDVAKLHPFKVTPLFSGGTFDKNYNKRYQPTKILTPSSTKKVELYAVITGHGSDENGCGEFCVTSHHFLINGVYNNTHTFDTAGTALGCTMRVKDGAVPNEHGTWLYGRGGWCDGLQVDPWRVDVTKQLNMSDFDSNTIVYFGWFNGKDPNPAQKPGYIIMSLTSESSVSLQEQNLVLEDLWVLESPEIHNRTLQANHVPRVSLSICDDDRHLPHIPPCRLKHLVGFFDSAARVGSLAQVVHGVNCGFDLVRCGFLLEVDHDYVNVTVEYNTHTRGVPADCGAVHHSVHQDSLQSDEEEQIKQRRVKKVYIGYPSSQLEPELVLPERPNTDEDRNPSEPQRFPFFDRELYRPVEEFLPPFDANKPKHQKPGANGQAAGCSQNLDPGPCRDYVVKWYYDATSNSCAQFWFGGCQGNQNRGTEGILVNLDHQETLGSVLREPRAPKDQLDPKETLESQEKGFQDQKGTEDLKVHEETAGLLVLGSKVTRVTMGFQDPKVQLVNQELDFLGKRGIRVFRVSLDYQERGVWEHQDQKVILEFQVLQDSLVYRERMGVQDKKAIQETSDCQERLDLQGGAFLVPRGIKVHRVRLDQWESLELVYLDPRATEGRLVLLGLQDRKGLPGLPGLPGETGLDGIGLPGPKGDRGFPGPPGPAGPPGIGLIGPKETYDNPTVKILMPWRLASSAAAIMLGLRGWSTPSVMSTAILTASFCVSCSSICVALVMANEPACPVPPYSCSVSNQLPT</sequence>
<gene>
    <name evidence="6" type="ORF">CCH79_00011463</name>
</gene>
<dbReference type="GO" id="GO:0016715">
    <property type="term" value="F:oxidoreductase activity, acting on paired donors, with incorporation or reduction of molecular oxygen, reduced ascorbate as one donor, and incorporation of one atom of oxygen"/>
    <property type="evidence" value="ECO:0007669"/>
    <property type="project" value="InterPro"/>
</dbReference>
<dbReference type="Pfam" id="PF09113">
    <property type="entry name" value="N-glycanase_C"/>
    <property type="match status" value="1"/>
</dbReference>
<dbReference type="InterPro" id="IPR008977">
    <property type="entry name" value="PHM/PNGase_F_dom_sf"/>
</dbReference>
<dbReference type="SUPFAM" id="SSF52540">
    <property type="entry name" value="P-loop containing nucleoside triphosphate hydrolases"/>
    <property type="match status" value="1"/>
</dbReference>
<dbReference type="EMBL" id="NHOQ01001935">
    <property type="protein sequence ID" value="PWA20577.1"/>
    <property type="molecule type" value="Genomic_DNA"/>
</dbReference>
<dbReference type="InterPro" id="IPR002223">
    <property type="entry name" value="Kunitz_BPTI"/>
</dbReference>
<name>A0A315VMX3_GAMAF</name>
<proteinExistence type="inferred from homology"/>
<dbReference type="CDD" id="cd00538">
    <property type="entry name" value="PA"/>
    <property type="match status" value="1"/>
</dbReference>
<dbReference type="Gene3D" id="4.10.410.10">
    <property type="entry name" value="Pancreatic trypsin inhibitor Kunitz domain"/>
    <property type="match status" value="1"/>
</dbReference>
<dbReference type="GO" id="GO:0005525">
    <property type="term" value="F:GTP binding"/>
    <property type="evidence" value="ECO:0007669"/>
    <property type="project" value="UniProtKB-KW"/>
</dbReference>
<dbReference type="Gene3D" id="3.40.50.300">
    <property type="entry name" value="P-loop containing nucleotide triphosphate hydrolases"/>
    <property type="match status" value="1"/>
</dbReference>
<dbReference type="InterPro" id="IPR053251">
    <property type="entry name" value="N-glycanase"/>
</dbReference>
<dbReference type="FunFam" id="4.10.410.10:FF:000020">
    <property type="entry name" value="Collagen, type VI, alpha 3"/>
    <property type="match status" value="1"/>
</dbReference>
<evidence type="ECO:0000256" key="3">
    <source>
        <dbReference type="SAM" id="MobiDB-lite"/>
    </source>
</evidence>
<keyword evidence="2" id="KW-0547">Nucleotide-binding</keyword>
<feature type="domain" description="Septin-type G" evidence="5">
    <location>
        <begin position="65"/>
        <end position="211"/>
    </location>
</feature>
<dbReference type="InterPro" id="IPR036880">
    <property type="entry name" value="Kunitz_BPTI_sf"/>
</dbReference>
<dbReference type="Pfam" id="PF00014">
    <property type="entry name" value="Kunitz_BPTI"/>
    <property type="match status" value="1"/>
</dbReference>
<evidence type="ECO:0008006" key="8">
    <source>
        <dbReference type="Google" id="ProtNLM"/>
    </source>
</evidence>
<comment type="caution">
    <text evidence="6">The sequence shown here is derived from an EMBL/GenBank/DDBJ whole genome shotgun (WGS) entry which is preliminary data.</text>
</comment>
<feature type="region of interest" description="Disordered" evidence="3">
    <location>
        <begin position="1289"/>
        <end position="1318"/>
    </location>
</feature>
<evidence type="ECO:0000256" key="2">
    <source>
        <dbReference type="RuleBase" id="RU004560"/>
    </source>
</evidence>
<feature type="region of interest" description="Disordered" evidence="3">
    <location>
        <begin position="1172"/>
        <end position="1193"/>
    </location>
</feature>
<dbReference type="Proteomes" id="UP000250572">
    <property type="component" value="Unassembled WGS sequence"/>
</dbReference>
<dbReference type="PANTHER" id="PTHR39319">
    <property type="entry name" value="SI:DKEY-256H2.1"/>
    <property type="match status" value="1"/>
</dbReference>
<feature type="non-terminal residue" evidence="6">
    <location>
        <position position="1594"/>
    </location>
</feature>
<dbReference type="InterPro" id="IPR027417">
    <property type="entry name" value="P-loop_NTPase"/>
</dbReference>
<dbReference type="InterPro" id="IPR014784">
    <property type="entry name" value="Cu2_ascorb_mOase-like_C"/>
</dbReference>
<evidence type="ECO:0000313" key="7">
    <source>
        <dbReference type="Proteomes" id="UP000250572"/>
    </source>
</evidence>
<dbReference type="STRING" id="33528.ENSGAFP00000011401"/>
<evidence type="ECO:0000259" key="5">
    <source>
        <dbReference type="PROSITE" id="PS51719"/>
    </source>
</evidence>
<organism evidence="6 7">
    <name type="scientific">Gambusia affinis</name>
    <name type="common">Western mosquitofish</name>
    <name type="synonym">Heterandria affinis</name>
    <dbReference type="NCBI Taxonomy" id="33528"/>
    <lineage>
        <taxon>Eukaryota</taxon>
        <taxon>Metazoa</taxon>
        <taxon>Chordata</taxon>
        <taxon>Craniata</taxon>
        <taxon>Vertebrata</taxon>
        <taxon>Euteleostomi</taxon>
        <taxon>Actinopterygii</taxon>
        <taxon>Neopterygii</taxon>
        <taxon>Teleostei</taxon>
        <taxon>Neoteleostei</taxon>
        <taxon>Acanthomorphata</taxon>
        <taxon>Ovalentaria</taxon>
        <taxon>Atherinomorphae</taxon>
        <taxon>Cyprinodontiformes</taxon>
        <taxon>Poeciliidae</taxon>
        <taxon>Poeciliinae</taxon>
        <taxon>Gambusia</taxon>
    </lineage>
</organism>
<dbReference type="SMART" id="SM00131">
    <property type="entry name" value="KU"/>
    <property type="match status" value="1"/>
</dbReference>
<keyword evidence="7" id="KW-1185">Reference proteome</keyword>
<evidence type="ECO:0000256" key="1">
    <source>
        <dbReference type="ARBA" id="ARBA00023157"/>
    </source>
</evidence>
<dbReference type="Pfam" id="PF09112">
    <property type="entry name" value="N-glycanase_N"/>
    <property type="match status" value="1"/>
</dbReference>
<dbReference type="PROSITE" id="PS50279">
    <property type="entry name" value="BPTI_KUNITZ_2"/>
    <property type="match status" value="1"/>
</dbReference>
<dbReference type="InterPro" id="IPR015197">
    <property type="entry name" value="PngaseF_C"/>
</dbReference>
<evidence type="ECO:0000259" key="4">
    <source>
        <dbReference type="PROSITE" id="PS50279"/>
    </source>
</evidence>
<dbReference type="Gene3D" id="3.50.30.30">
    <property type="match status" value="1"/>
</dbReference>
<keyword evidence="2" id="KW-0342">GTP-binding</keyword>
<dbReference type="SUPFAM" id="SSF49742">
    <property type="entry name" value="PHM/PNGase F"/>
    <property type="match status" value="1"/>
</dbReference>
<dbReference type="Pfam" id="PF00735">
    <property type="entry name" value="Septin"/>
    <property type="match status" value="1"/>
</dbReference>
<dbReference type="InterPro" id="IPR003137">
    <property type="entry name" value="PA_domain"/>
</dbReference>
<accession>A0A315VMX3</accession>
<reference evidence="6 7" key="1">
    <citation type="journal article" date="2018" name="G3 (Bethesda)">
        <title>A High-Quality Reference Genome for the Invasive Mosquitofish Gambusia affinis Using a Chicago Library.</title>
        <authorList>
            <person name="Hoffberg S.L."/>
            <person name="Troendle N.J."/>
            <person name="Glenn T.C."/>
            <person name="Mahmud O."/>
            <person name="Louha S."/>
            <person name="Chalopin D."/>
            <person name="Bennetzen J.L."/>
            <person name="Mauricio R."/>
        </authorList>
    </citation>
    <scope>NUCLEOTIDE SEQUENCE [LARGE SCALE GENOMIC DNA]</scope>
    <source>
        <strain evidence="6">NE01/NJP1002.9</strain>
        <tissue evidence="6">Muscle</tissue>
    </source>
</reference>
<dbReference type="InterPro" id="IPR030379">
    <property type="entry name" value="G_SEPTIN_dom"/>
</dbReference>
<dbReference type="SUPFAM" id="SSF57362">
    <property type="entry name" value="BPTI-like"/>
    <property type="match status" value="1"/>
</dbReference>
<comment type="similarity">
    <text evidence="2">Belongs to the TRAFAC class TrmE-Era-EngA-EngB-Septin-like GTPase superfamily. Septin GTPase family.</text>
</comment>
<dbReference type="GO" id="GO:0004867">
    <property type="term" value="F:serine-type endopeptidase inhibitor activity"/>
    <property type="evidence" value="ECO:0007669"/>
    <property type="project" value="InterPro"/>
</dbReference>
<dbReference type="PROSITE" id="PS51719">
    <property type="entry name" value="G_SEPTIN"/>
    <property type="match status" value="1"/>
</dbReference>
<feature type="domain" description="BPTI/Kunitz inhibitor" evidence="4">
    <location>
        <begin position="1230"/>
        <end position="1269"/>
    </location>
</feature>
<dbReference type="Pfam" id="PF02225">
    <property type="entry name" value="PA"/>
    <property type="match status" value="1"/>
</dbReference>
<keyword evidence="1" id="KW-1015">Disulfide bond</keyword>
<dbReference type="Gene3D" id="2.60.120.230">
    <property type="match status" value="2"/>
</dbReference>
<dbReference type="InterPro" id="IPR015196">
    <property type="entry name" value="PngaseF_N"/>
</dbReference>
<dbReference type="PANTHER" id="PTHR39319:SF1">
    <property type="entry name" value="SI:DKEY-256H2.1"/>
    <property type="match status" value="1"/>
</dbReference>
<dbReference type="SMART" id="SM01290">
    <property type="entry name" value="N-glycanase_N"/>
    <property type="match status" value="1"/>
</dbReference>
<evidence type="ECO:0000313" key="6">
    <source>
        <dbReference type="EMBL" id="PWA20577.1"/>
    </source>
</evidence>